<dbReference type="Proteomes" id="UP000007726">
    <property type="component" value="Chromosome"/>
</dbReference>
<dbReference type="InterPro" id="IPR054612">
    <property type="entry name" value="Phage_capsid-like_C"/>
</dbReference>
<dbReference type="InterPro" id="IPR024455">
    <property type="entry name" value="Phage_capsid"/>
</dbReference>
<proteinExistence type="predicted"/>
<reference evidence="4 5" key="1">
    <citation type="journal article" date="2012" name="BMC Microbiol.">
        <title>Genome sequence of Desulfitobacterium hafniense DCB-2, a Gram-positive anaerobe capable of dehalogenation and metal reduction.</title>
        <authorList>
            <person name="Kim S.H."/>
            <person name="Harzman C."/>
            <person name="Davis J.K."/>
            <person name="Hutcheson R."/>
            <person name="Broderick J.B."/>
            <person name="Marsh T.L."/>
            <person name="Tiedje J.M."/>
        </authorList>
    </citation>
    <scope>NUCLEOTIDE SEQUENCE [LARGE SCALE GENOMIC DNA]</scope>
    <source>
        <strain evidence="5">DSM 10664 / DCB-2</strain>
    </source>
</reference>
<dbReference type="Gene3D" id="3.30.2320.10">
    <property type="entry name" value="hypothetical protein PF0899 domain"/>
    <property type="match status" value="1"/>
</dbReference>
<feature type="compositionally biased region" description="Basic and acidic residues" evidence="2">
    <location>
        <begin position="56"/>
        <end position="73"/>
    </location>
</feature>
<evidence type="ECO:0000256" key="2">
    <source>
        <dbReference type="SAM" id="MobiDB-lite"/>
    </source>
</evidence>
<comment type="subcellular location">
    <subcellularLocation>
        <location evidence="1">Virion</location>
    </subcellularLocation>
</comment>
<dbReference type="HOGENOM" id="CLU_029522_2_1_9"/>
<dbReference type="AlphaFoldDB" id="B8FNY7"/>
<accession>B8FNY7</accession>
<dbReference type="Pfam" id="PF05065">
    <property type="entry name" value="Phage_capsid"/>
    <property type="match status" value="1"/>
</dbReference>
<gene>
    <name evidence="4" type="ordered locus">Dhaf_1459</name>
</gene>
<dbReference type="SUPFAM" id="SSF56563">
    <property type="entry name" value="Major capsid protein gp5"/>
    <property type="match status" value="1"/>
</dbReference>
<organism evidence="4 5">
    <name type="scientific">Desulfitobacterium hafniense (strain DSM 10664 / DCB-2)</name>
    <dbReference type="NCBI Taxonomy" id="272564"/>
    <lineage>
        <taxon>Bacteria</taxon>
        <taxon>Bacillati</taxon>
        <taxon>Bacillota</taxon>
        <taxon>Clostridia</taxon>
        <taxon>Eubacteriales</taxon>
        <taxon>Desulfitobacteriaceae</taxon>
        <taxon>Desulfitobacterium</taxon>
    </lineage>
</organism>
<evidence type="ECO:0000313" key="5">
    <source>
        <dbReference type="Proteomes" id="UP000007726"/>
    </source>
</evidence>
<feature type="region of interest" description="Disordered" evidence="2">
    <location>
        <begin position="48"/>
        <end position="73"/>
    </location>
</feature>
<name>B8FNY7_DESHD</name>
<dbReference type="NCBIfam" id="TIGR01554">
    <property type="entry name" value="major_cap_HK97"/>
    <property type="match status" value="1"/>
</dbReference>
<dbReference type="KEGG" id="dhd:Dhaf_1459"/>
<dbReference type="RefSeq" id="WP_015943445.1">
    <property type="nucleotide sequence ID" value="NC_011830.1"/>
</dbReference>
<protein>
    <submittedName>
        <fullName evidence="4">Phage major capsid protein, HK97 family</fullName>
    </submittedName>
</protein>
<sequence length="369" mass="41459">MKKIDELRQELSTKKEEVRGLLENDKVNEAEAKMPEVRTLETKIKLQSELDEAEEREVQNKLENRKDDSKMEKRTVDQDMEYRAIGKFLLGSEMTAEERASVNIGNSGAILPQGFVNQVQVLTDGFPSLKKYCHVIPTTTTSGKMPISSGSTSKKLAKLATDNEMVKEMITTKPVEYATEDYGKIIPVENSVLEDTTVDFFNSLIAPDFAECAVNSENEEIINIVEANSVEFEATDYKGIVKCLNTKVKPSLLKNTIILTNQSGYDYLDNLTDAKGRPLLNDSLAVEGGKTFKGREIVVLDDTELPAATDKKVFYIVNLYALIKFFDRKGYEIAVSKEAGFTYNQTFVRVIERFDTVKGDSRAAFKIEF</sequence>
<evidence type="ECO:0000313" key="4">
    <source>
        <dbReference type="EMBL" id="ACL19512.1"/>
    </source>
</evidence>
<evidence type="ECO:0000256" key="1">
    <source>
        <dbReference type="ARBA" id="ARBA00004328"/>
    </source>
</evidence>
<dbReference type="Gene3D" id="3.30.2400.10">
    <property type="entry name" value="Major capsid protein gp5"/>
    <property type="match status" value="1"/>
</dbReference>
<feature type="domain" description="Phage capsid-like C-terminal" evidence="3">
    <location>
        <begin position="110"/>
        <end position="364"/>
    </location>
</feature>
<evidence type="ECO:0000259" key="3">
    <source>
        <dbReference type="Pfam" id="PF05065"/>
    </source>
</evidence>
<dbReference type="EMBL" id="CP001336">
    <property type="protein sequence ID" value="ACL19512.1"/>
    <property type="molecule type" value="Genomic_DNA"/>
</dbReference>